<dbReference type="Gene3D" id="3.10.20.90">
    <property type="entry name" value="Phosphatidylinositol 3-kinase Catalytic Subunit, Chain A, domain 1"/>
    <property type="match status" value="1"/>
</dbReference>
<dbReference type="SUPFAM" id="SSF54236">
    <property type="entry name" value="Ubiquitin-like"/>
    <property type="match status" value="1"/>
</dbReference>
<name>G5BQG1_HETGA</name>
<sequence>MSKEGQKTRNDHINLKVAGQDCSVVLFRIKRRTPLSKLRKAYEDEDAMDVFQQQQTGGAASRGTTLHPAFVVYRSQVQSPNNPPLSRPQEVKQGQETQSPGKEEVVYPSIATCSWTPKRKKAPSGFGSPQHPQWEGPKQDAPGQQQLPGSPEKSILMRAGMETPHQERPKEKPCQAGPQQVHPRPWSPSPTLGNARVPGQER</sequence>
<feature type="region of interest" description="Disordered" evidence="1">
    <location>
        <begin position="77"/>
        <end position="202"/>
    </location>
</feature>
<dbReference type="Proteomes" id="UP000006813">
    <property type="component" value="Unassembled WGS sequence"/>
</dbReference>
<organism evidence="2 3">
    <name type="scientific">Heterocephalus glaber</name>
    <name type="common">Naked mole rat</name>
    <dbReference type="NCBI Taxonomy" id="10181"/>
    <lineage>
        <taxon>Eukaryota</taxon>
        <taxon>Metazoa</taxon>
        <taxon>Chordata</taxon>
        <taxon>Craniata</taxon>
        <taxon>Vertebrata</taxon>
        <taxon>Euteleostomi</taxon>
        <taxon>Mammalia</taxon>
        <taxon>Eutheria</taxon>
        <taxon>Euarchontoglires</taxon>
        <taxon>Glires</taxon>
        <taxon>Rodentia</taxon>
        <taxon>Hystricomorpha</taxon>
        <taxon>Bathyergidae</taxon>
        <taxon>Heterocephalus</taxon>
    </lineage>
</organism>
<dbReference type="EMBL" id="JH171347">
    <property type="protein sequence ID" value="EHB11522.1"/>
    <property type="molecule type" value="Genomic_DNA"/>
</dbReference>
<dbReference type="InParanoid" id="G5BQG1"/>
<evidence type="ECO:0000313" key="2">
    <source>
        <dbReference type="EMBL" id="EHB11522.1"/>
    </source>
</evidence>
<dbReference type="AlphaFoldDB" id="G5BQG1"/>
<gene>
    <name evidence="2" type="ORF">GW7_16344</name>
</gene>
<dbReference type="STRING" id="10181.G5BQG1"/>
<evidence type="ECO:0000313" key="3">
    <source>
        <dbReference type="Proteomes" id="UP000006813"/>
    </source>
</evidence>
<evidence type="ECO:0000256" key="1">
    <source>
        <dbReference type="SAM" id="MobiDB-lite"/>
    </source>
</evidence>
<protein>
    <submittedName>
        <fullName evidence="2">Small ubiquitin-related modifier 3</fullName>
    </submittedName>
</protein>
<accession>G5BQG1</accession>
<reference evidence="2 3" key="1">
    <citation type="journal article" date="2011" name="Nature">
        <title>Genome sequencing reveals insights into physiology and longevity of the naked mole rat.</title>
        <authorList>
            <person name="Kim E.B."/>
            <person name="Fang X."/>
            <person name="Fushan A.A."/>
            <person name="Huang Z."/>
            <person name="Lobanov A.V."/>
            <person name="Han L."/>
            <person name="Marino S.M."/>
            <person name="Sun X."/>
            <person name="Turanov A.A."/>
            <person name="Yang P."/>
            <person name="Yim S.H."/>
            <person name="Zhao X."/>
            <person name="Kasaikina M.V."/>
            <person name="Stoletzki N."/>
            <person name="Peng C."/>
            <person name="Polak P."/>
            <person name="Xiong Z."/>
            <person name="Kiezun A."/>
            <person name="Zhu Y."/>
            <person name="Chen Y."/>
            <person name="Kryukov G.V."/>
            <person name="Zhang Q."/>
            <person name="Peshkin L."/>
            <person name="Yang L."/>
            <person name="Bronson R.T."/>
            <person name="Buffenstein R."/>
            <person name="Wang B."/>
            <person name="Han C."/>
            <person name="Li Q."/>
            <person name="Chen L."/>
            <person name="Zhao W."/>
            <person name="Sunyaev S.R."/>
            <person name="Park T.J."/>
            <person name="Zhang G."/>
            <person name="Wang J."/>
            <person name="Gladyshev V.N."/>
        </authorList>
    </citation>
    <scope>NUCLEOTIDE SEQUENCE [LARGE SCALE GENOMIC DNA]</scope>
</reference>
<dbReference type="InterPro" id="IPR029071">
    <property type="entry name" value="Ubiquitin-like_domsf"/>
</dbReference>
<proteinExistence type="predicted"/>
<feature type="compositionally biased region" description="Basic and acidic residues" evidence="1">
    <location>
        <begin position="164"/>
        <end position="173"/>
    </location>
</feature>